<evidence type="ECO:0000313" key="3">
    <source>
        <dbReference type="Proteomes" id="UP000184164"/>
    </source>
</evidence>
<dbReference type="SUPFAM" id="SSF51445">
    <property type="entry name" value="(Trans)glycosidases"/>
    <property type="match status" value="1"/>
</dbReference>
<dbReference type="STRING" id="1484053.SAMN05444274_1178"/>
<dbReference type="InterPro" id="IPR017853">
    <property type="entry name" value="GH"/>
</dbReference>
<evidence type="ECO:0000313" key="2">
    <source>
        <dbReference type="EMBL" id="SHF98686.1"/>
    </source>
</evidence>
<dbReference type="Gene3D" id="3.20.20.80">
    <property type="entry name" value="Glycosidases"/>
    <property type="match status" value="1"/>
</dbReference>
<protein>
    <recommendedName>
        <fullName evidence="1">DUF4434 domain-containing protein</fullName>
    </recommendedName>
</protein>
<dbReference type="Proteomes" id="UP000184164">
    <property type="component" value="Unassembled WGS sequence"/>
</dbReference>
<dbReference type="Pfam" id="PF14488">
    <property type="entry name" value="DUF4434"/>
    <property type="match status" value="1"/>
</dbReference>
<dbReference type="OrthoDB" id="9773189at2"/>
<dbReference type="RefSeq" id="WP_073003514.1">
    <property type="nucleotide sequence ID" value="NZ_FQUM01000017.1"/>
</dbReference>
<dbReference type="EMBL" id="FQUM01000017">
    <property type="protein sequence ID" value="SHF98686.1"/>
    <property type="molecule type" value="Genomic_DNA"/>
</dbReference>
<keyword evidence="3" id="KW-1185">Reference proteome</keyword>
<accession>A0A1M5G4N7</accession>
<proteinExistence type="predicted"/>
<gene>
    <name evidence="2" type="ORF">SAMN05444274_1178</name>
</gene>
<dbReference type="AlphaFoldDB" id="A0A1M5G4N7"/>
<dbReference type="InterPro" id="IPR027849">
    <property type="entry name" value="DUF4434"/>
</dbReference>
<name>A0A1M5G4N7_9BACT</name>
<sequence>MKIKGTFLDEISHDIPHQNWGRVEWDRDFSYMKQIGINTVILIRSGYRKWLTYPSDVLISKEKAYTPPVDLVQMFLELSEKHQMDFYFGLYDSGRYWVNGDFQQESDLNKHVIEEVWSKYGKMSAFKGWYISQECSRKTGAIIDMYRGLGEHCKAVSGNLTTLISPYIDGIKNISQYQKETSRDLGVSLKKHEQDWSEIFDGIKNAIDIVAFQDGHISFDELDDFLLVNKQMADKYGIRSWTNSETFDRDMPIKFLPIKWEKLLMKLKAAERVGMEQAITFEFSHFMSPQSAYLQAGHLYNRYKEYLNQLI</sequence>
<feature type="domain" description="DUF4434" evidence="1">
    <location>
        <begin position="3"/>
        <end position="293"/>
    </location>
</feature>
<organism evidence="2 3">
    <name type="scientific">Mariniphaga anaerophila</name>
    <dbReference type="NCBI Taxonomy" id="1484053"/>
    <lineage>
        <taxon>Bacteria</taxon>
        <taxon>Pseudomonadati</taxon>
        <taxon>Bacteroidota</taxon>
        <taxon>Bacteroidia</taxon>
        <taxon>Marinilabiliales</taxon>
        <taxon>Prolixibacteraceae</taxon>
        <taxon>Mariniphaga</taxon>
    </lineage>
</organism>
<reference evidence="2 3" key="1">
    <citation type="submission" date="2016-11" db="EMBL/GenBank/DDBJ databases">
        <authorList>
            <person name="Jaros S."/>
            <person name="Januszkiewicz K."/>
            <person name="Wedrychowicz H."/>
        </authorList>
    </citation>
    <scope>NUCLEOTIDE SEQUENCE [LARGE SCALE GENOMIC DNA]</scope>
    <source>
        <strain evidence="2 3">DSM 26910</strain>
    </source>
</reference>
<evidence type="ECO:0000259" key="1">
    <source>
        <dbReference type="Pfam" id="PF14488"/>
    </source>
</evidence>